<proteinExistence type="predicted"/>
<gene>
    <name evidence="2" type="ORF">SDC9_43378</name>
</gene>
<dbReference type="EMBL" id="VSSQ01000544">
    <property type="protein sequence ID" value="MPL97190.1"/>
    <property type="molecule type" value="Genomic_DNA"/>
</dbReference>
<sequence>MVLLSGAGTTRYSIKLFYVSIFFFNIILYEEKRRTRNKSGCVFNDKLTLFGNYINYVFSNIFATGNNSSGIENS</sequence>
<organism evidence="2">
    <name type="scientific">bioreactor metagenome</name>
    <dbReference type="NCBI Taxonomy" id="1076179"/>
    <lineage>
        <taxon>unclassified sequences</taxon>
        <taxon>metagenomes</taxon>
        <taxon>ecological metagenomes</taxon>
    </lineage>
</organism>
<name>A0A644W193_9ZZZZ</name>
<keyword evidence="1" id="KW-0812">Transmembrane</keyword>
<dbReference type="AlphaFoldDB" id="A0A644W193"/>
<accession>A0A644W193</accession>
<protein>
    <submittedName>
        <fullName evidence="2">Uncharacterized protein</fullName>
    </submittedName>
</protein>
<comment type="caution">
    <text evidence="2">The sequence shown here is derived from an EMBL/GenBank/DDBJ whole genome shotgun (WGS) entry which is preliminary data.</text>
</comment>
<keyword evidence="1" id="KW-0472">Membrane</keyword>
<feature type="transmembrane region" description="Helical" evidence="1">
    <location>
        <begin position="12"/>
        <end position="29"/>
    </location>
</feature>
<reference evidence="2" key="1">
    <citation type="submission" date="2019-08" db="EMBL/GenBank/DDBJ databases">
        <authorList>
            <person name="Kucharzyk K."/>
            <person name="Murdoch R.W."/>
            <person name="Higgins S."/>
            <person name="Loffler F."/>
        </authorList>
    </citation>
    <scope>NUCLEOTIDE SEQUENCE</scope>
</reference>
<evidence type="ECO:0000256" key="1">
    <source>
        <dbReference type="SAM" id="Phobius"/>
    </source>
</evidence>
<keyword evidence="1" id="KW-1133">Transmembrane helix</keyword>
<evidence type="ECO:0000313" key="2">
    <source>
        <dbReference type="EMBL" id="MPL97190.1"/>
    </source>
</evidence>